<evidence type="ECO:0000259" key="2">
    <source>
        <dbReference type="Pfam" id="PF22725"/>
    </source>
</evidence>
<feature type="domain" description="Gfo/Idh/MocA-like oxidoreductase N-terminal" evidence="1">
    <location>
        <begin position="4"/>
        <end position="120"/>
    </location>
</feature>
<organism evidence="3 4">
    <name type="scientific">Sporolituus thermophilus DSM 23256</name>
    <dbReference type="NCBI Taxonomy" id="1123285"/>
    <lineage>
        <taxon>Bacteria</taxon>
        <taxon>Bacillati</taxon>
        <taxon>Bacillota</taxon>
        <taxon>Negativicutes</taxon>
        <taxon>Selenomonadales</taxon>
        <taxon>Sporomusaceae</taxon>
        <taxon>Sporolituus</taxon>
    </lineage>
</organism>
<dbReference type="SUPFAM" id="SSF55347">
    <property type="entry name" value="Glyceraldehyde-3-phosphate dehydrogenase-like, C-terminal domain"/>
    <property type="match status" value="1"/>
</dbReference>
<evidence type="ECO:0000259" key="1">
    <source>
        <dbReference type="Pfam" id="PF01408"/>
    </source>
</evidence>
<proteinExistence type="predicted"/>
<protein>
    <submittedName>
        <fullName evidence="3">Predicted dehydrogenase</fullName>
    </submittedName>
</protein>
<gene>
    <name evidence="3" type="ORF">SAMN05660235_02124</name>
</gene>
<dbReference type="OrthoDB" id="9781966at2"/>
<dbReference type="PANTHER" id="PTHR43249">
    <property type="entry name" value="UDP-N-ACETYL-2-AMINO-2-DEOXY-D-GLUCURONATE OXIDASE"/>
    <property type="match status" value="1"/>
</dbReference>
<dbReference type="EMBL" id="FNBU01000017">
    <property type="protein sequence ID" value="SDF60500.1"/>
    <property type="molecule type" value="Genomic_DNA"/>
</dbReference>
<keyword evidence="4" id="KW-1185">Reference proteome</keyword>
<dbReference type="InterPro" id="IPR036291">
    <property type="entry name" value="NAD(P)-bd_dom_sf"/>
</dbReference>
<dbReference type="InterPro" id="IPR055170">
    <property type="entry name" value="GFO_IDH_MocA-like_dom"/>
</dbReference>
<accession>A0A1G7MH70</accession>
<reference evidence="4" key="1">
    <citation type="submission" date="2016-10" db="EMBL/GenBank/DDBJ databases">
        <authorList>
            <person name="Varghese N."/>
            <person name="Submissions S."/>
        </authorList>
    </citation>
    <scope>NUCLEOTIDE SEQUENCE [LARGE SCALE GENOMIC DNA]</scope>
    <source>
        <strain evidence="4">DSM 23256</strain>
    </source>
</reference>
<dbReference type="Pfam" id="PF22725">
    <property type="entry name" value="GFO_IDH_MocA_C3"/>
    <property type="match status" value="1"/>
</dbReference>
<feature type="domain" description="GFO/IDH/MocA-like oxidoreductase" evidence="2">
    <location>
        <begin position="130"/>
        <end position="252"/>
    </location>
</feature>
<dbReference type="RefSeq" id="WP_093690687.1">
    <property type="nucleotide sequence ID" value="NZ_FNBU01000017.1"/>
</dbReference>
<dbReference type="AlphaFoldDB" id="A0A1G7MH70"/>
<dbReference type="Proteomes" id="UP000243333">
    <property type="component" value="Unassembled WGS sequence"/>
</dbReference>
<dbReference type="GO" id="GO:0000166">
    <property type="term" value="F:nucleotide binding"/>
    <property type="evidence" value="ECO:0007669"/>
    <property type="project" value="InterPro"/>
</dbReference>
<dbReference type="InterPro" id="IPR008354">
    <property type="entry name" value="Glc-Fru_OxRdtase_bac"/>
</dbReference>
<dbReference type="PRINTS" id="PR01775">
    <property type="entry name" value="GLFROXRDTASE"/>
</dbReference>
<evidence type="ECO:0000313" key="4">
    <source>
        <dbReference type="Proteomes" id="UP000243333"/>
    </source>
</evidence>
<dbReference type="InterPro" id="IPR052515">
    <property type="entry name" value="Gfo/Idh/MocA_Oxidoreductase"/>
</dbReference>
<name>A0A1G7MH70_9FIRM</name>
<dbReference type="SUPFAM" id="SSF51735">
    <property type="entry name" value="NAD(P)-binding Rossmann-fold domains"/>
    <property type="match status" value="1"/>
</dbReference>
<dbReference type="Gene3D" id="3.30.360.10">
    <property type="entry name" value="Dihydrodipicolinate Reductase, domain 2"/>
    <property type="match status" value="1"/>
</dbReference>
<dbReference type="InterPro" id="IPR000683">
    <property type="entry name" value="Gfo/Idh/MocA-like_OxRdtase_N"/>
</dbReference>
<evidence type="ECO:0000313" key="3">
    <source>
        <dbReference type="EMBL" id="SDF60500.1"/>
    </source>
</evidence>
<dbReference type="Gene3D" id="3.40.50.720">
    <property type="entry name" value="NAD(P)-binding Rossmann-like Domain"/>
    <property type="match status" value="1"/>
</dbReference>
<dbReference type="STRING" id="1123285.SAMN05660235_02124"/>
<sequence>MALGVAIIGAGMIANIHVTALQEIPGARITGVWSRNAEATAKFAAKHGIKAFKSYEDVLADAKTDIISLCLPPGLHVDFGLQAAAAGKHLIVEKPMDIDAAKARRLIEVYRAKNLVLSVIFQNRFTPAAQRVKAALDAGLLGKLILGDAYVKWYRSPEYYASGAWRGTWNIEGGGALINQAIHTIDLLQWFMGGVRSVSGMIKTSIHKIETEDLGVAAVEYHNGALGVIEGSTAITPGYKERIEIHGTKGSFILEGGMVKEWKVEGCREEDYIDTQPISYCATNSPAISSVNHKAQMLDILRAVEQGKDPLVTGEEGLKSLEIVLGIYASSRKGQKIQLA</sequence>
<dbReference type="PANTHER" id="PTHR43249:SF1">
    <property type="entry name" value="D-GLUCOSIDE 3-DEHYDROGENASE"/>
    <property type="match status" value="1"/>
</dbReference>
<dbReference type="Pfam" id="PF01408">
    <property type="entry name" value="GFO_IDH_MocA"/>
    <property type="match status" value="1"/>
</dbReference>